<gene>
    <name evidence="1" type="ORF">CANCADRAFT_23278</name>
</gene>
<name>A0A1E4TMS8_9ASCO</name>
<dbReference type="GO" id="GO:0003735">
    <property type="term" value="F:structural constituent of ribosome"/>
    <property type="evidence" value="ECO:0007669"/>
    <property type="project" value="TreeGrafter"/>
</dbReference>
<dbReference type="PANTHER" id="PTHR28271:SF1">
    <property type="entry name" value="LARGE RIBOSOMAL SUBUNIT PROTEIN ML60"/>
    <property type="match status" value="1"/>
</dbReference>
<sequence>MVSDTKICKNICATNIGRKHPWRMSSMRKYRHRKRMETVDSNIEILKTSLESKGETFKRLDEFMQKVPKQKDMKPYDKYFVFNKTAKGYRKGIHLTHRWTKKTIRNPPEGF</sequence>
<reference evidence="2" key="1">
    <citation type="submission" date="2016-02" db="EMBL/GenBank/DDBJ databases">
        <title>Comparative genomics of biotechnologically important yeasts.</title>
        <authorList>
            <consortium name="DOE Joint Genome Institute"/>
            <person name="Riley R."/>
            <person name="Haridas S."/>
            <person name="Wolfe K.H."/>
            <person name="Lopes M.R."/>
            <person name="Hittinger C.T."/>
            <person name="Goker M."/>
            <person name="Salamov A."/>
            <person name="Wisecaver J."/>
            <person name="Long T.M."/>
            <person name="Aerts A.L."/>
            <person name="Barry K."/>
            <person name="Choi C."/>
            <person name="Clum A."/>
            <person name="Coughlan A.Y."/>
            <person name="Deshpande S."/>
            <person name="Douglass A.P."/>
            <person name="Hanson S.J."/>
            <person name="Klenk H.-P."/>
            <person name="Labutti K."/>
            <person name="Lapidus A."/>
            <person name="Lindquist E."/>
            <person name="Lipzen A."/>
            <person name="Meier-Kolthoff J.P."/>
            <person name="Ohm R.A."/>
            <person name="Otillar R.P."/>
            <person name="Pangilinan J."/>
            <person name="Peng Y."/>
            <person name="Rokas A."/>
            <person name="Rosa C.A."/>
            <person name="Scheuner C."/>
            <person name="Sibirny A.A."/>
            <person name="Slot J.C."/>
            <person name="Stielow J.B."/>
            <person name="Sun H."/>
            <person name="Kurtzman C.P."/>
            <person name="Blackwell M."/>
            <person name="Jeffries T.W."/>
            <person name="Grigoriev I.V."/>
        </authorList>
    </citation>
    <scope>NUCLEOTIDE SEQUENCE [LARGE SCALE GENOMIC DNA]</scope>
    <source>
        <strain evidence="2">NRRL Y-17796</strain>
    </source>
</reference>
<dbReference type="AlphaFoldDB" id="A0A1E4TMS8"/>
<accession>A0A1E4TMS8</accession>
<evidence type="ECO:0008006" key="3">
    <source>
        <dbReference type="Google" id="ProtNLM"/>
    </source>
</evidence>
<proteinExistence type="predicted"/>
<evidence type="ECO:0000313" key="2">
    <source>
        <dbReference type="Proteomes" id="UP000095023"/>
    </source>
</evidence>
<dbReference type="OrthoDB" id="2332379at2759"/>
<protein>
    <recommendedName>
        <fullName evidence="3">54S ribosomal protein L31, mitochondrial</fullName>
    </recommendedName>
</protein>
<dbReference type="GO" id="GO:0005762">
    <property type="term" value="C:mitochondrial large ribosomal subunit"/>
    <property type="evidence" value="ECO:0007669"/>
    <property type="project" value="TreeGrafter"/>
</dbReference>
<organism evidence="1 2">
    <name type="scientific">Tortispora caseinolytica NRRL Y-17796</name>
    <dbReference type="NCBI Taxonomy" id="767744"/>
    <lineage>
        <taxon>Eukaryota</taxon>
        <taxon>Fungi</taxon>
        <taxon>Dikarya</taxon>
        <taxon>Ascomycota</taxon>
        <taxon>Saccharomycotina</taxon>
        <taxon>Trigonopsidomycetes</taxon>
        <taxon>Trigonopsidales</taxon>
        <taxon>Trigonopsidaceae</taxon>
        <taxon>Tortispora</taxon>
    </lineage>
</organism>
<evidence type="ECO:0000313" key="1">
    <source>
        <dbReference type="EMBL" id="ODV92958.1"/>
    </source>
</evidence>
<dbReference type="Pfam" id="PF09784">
    <property type="entry name" value="L31"/>
    <property type="match status" value="1"/>
</dbReference>
<dbReference type="EMBL" id="KV453841">
    <property type="protein sequence ID" value="ODV92958.1"/>
    <property type="molecule type" value="Genomic_DNA"/>
</dbReference>
<dbReference type="Proteomes" id="UP000095023">
    <property type="component" value="Unassembled WGS sequence"/>
</dbReference>
<dbReference type="InterPro" id="IPR016340">
    <property type="entry name" value="Ribosomal_mL60"/>
</dbReference>
<dbReference type="PANTHER" id="PTHR28271">
    <property type="entry name" value="54S RIBOSOMAL PROTEIN L31, MITOCHONDRIAL"/>
    <property type="match status" value="1"/>
</dbReference>
<keyword evidence="2" id="KW-1185">Reference proteome</keyword>